<comment type="similarity">
    <text evidence="1">Belongs to the ParB family.</text>
</comment>
<name>A0A1G2PIT1_TERXR</name>
<dbReference type="FunFam" id="1.10.10.2830:FF:000001">
    <property type="entry name" value="Chromosome partitioning protein ParB"/>
    <property type="match status" value="1"/>
</dbReference>
<dbReference type="InterPro" id="IPR003115">
    <property type="entry name" value="ParB_N"/>
</dbReference>
<gene>
    <name evidence="5" type="ORF">A2682_02400</name>
</gene>
<dbReference type="FunFam" id="3.90.1530.30:FF:000001">
    <property type="entry name" value="Chromosome partitioning protein ParB"/>
    <property type="match status" value="1"/>
</dbReference>
<dbReference type="STRING" id="1802363.A2682_02400"/>
<reference evidence="5 6" key="1">
    <citation type="journal article" date="2016" name="Nat. Commun.">
        <title>Thousands of microbial genomes shed light on interconnected biogeochemical processes in an aquifer system.</title>
        <authorList>
            <person name="Anantharaman K."/>
            <person name="Brown C.T."/>
            <person name="Hug L.A."/>
            <person name="Sharon I."/>
            <person name="Castelle C.J."/>
            <person name="Probst A.J."/>
            <person name="Thomas B.C."/>
            <person name="Singh A."/>
            <person name="Wilkins M.J."/>
            <person name="Karaoz U."/>
            <person name="Brodie E.L."/>
            <person name="Williams K.H."/>
            <person name="Hubbard S.S."/>
            <person name="Banfield J.F."/>
        </authorList>
    </citation>
    <scope>NUCLEOTIDE SEQUENCE [LARGE SCALE GENOMIC DNA]</scope>
    <source>
        <strain evidence="6">RIFCSPHIGHO2_01_FULL_58_15</strain>
    </source>
</reference>
<comment type="caution">
    <text evidence="5">The sequence shown here is derived from an EMBL/GenBank/DDBJ whole genome shotgun (WGS) entry which is preliminary data.</text>
</comment>
<dbReference type="AlphaFoldDB" id="A0A1G2PIT1"/>
<organism evidence="5 6">
    <name type="scientific">Terrybacteria sp. (strain RIFCSPHIGHO2_01_FULL_58_15)</name>
    <dbReference type="NCBI Taxonomy" id="1802363"/>
    <lineage>
        <taxon>Bacteria</taxon>
        <taxon>Candidatus Terryibacteriota</taxon>
    </lineage>
</organism>
<dbReference type="InterPro" id="IPR004437">
    <property type="entry name" value="ParB/RepB/Spo0J"/>
</dbReference>
<keyword evidence="3" id="KW-0238">DNA-binding</keyword>
<dbReference type="NCBIfam" id="TIGR00180">
    <property type="entry name" value="parB_part"/>
    <property type="match status" value="1"/>
</dbReference>
<feature type="domain" description="ParB-like N-terminal" evidence="4">
    <location>
        <begin position="34"/>
        <end position="132"/>
    </location>
</feature>
<dbReference type="InterPro" id="IPR036086">
    <property type="entry name" value="ParB/Sulfiredoxin_sf"/>
</dbReference>
<dbReference type="Pfam" id="PF17762">
    <property type="entry name" value="HTH_ParB"/>
    <property type="match status" value="1"/>
</dbReference>
<dbReference type="SUPFAM" id="SSF109709">
    <property type="entry name" value="KorB DNA-binding domain-like"/>
    <property type="match status" value="1"/>
</dbReference>
<evidence type="ECO:0000313" key="5">
    <source>
        <dbReference type="EMBL" id="OHA48230.1"/>
    </source>
</evidence>
<evidence type="ECO:0000256" key="1">
    <source>
        <dbReference type="ARBA" id="ARBA00006295"/>
    </source>
</evidence>
<accession>A0A1G2PIT1</accession>
<dbReference type="Pfam" id="PF02195">
    <property type="entry name" value="ParB_N"/>
    <property type="match status" value="1"/>
</dbReference>
<sequence length="297" mass="33366">MPLGEGLGALIRKKKPHGKSERVRDTGAPRAGVFFVDVNNIDAGAQQARKDFVKSGIAELAASIRQHGILQPLVVEKREEEGGRGIRVRYHLLAGERRLRAAKLAGLTQVPVVIRHAQDDRTRLLLSLIENVQREDLNAMERAEAFSRLRDEFRLSQEEIAQRIGKSREAVANTLRLLQLPDEMRDAVRRGALSEGHARAVLGVSAGKRTLMFHRLRERPMNVREAEALARELGGVPRRQAPVRVADARRAADEEKLRTIFGVPVRITTRGERGSLAFVFRSKAELRELFRRLLGKQ</sequence>
<dbReference type="SMART" id="SM00470">
    <property type="entry name" value="ParB"/>
    <property type="match status" value="1"/>
</dbReference>
<dbReference type="PANTHER" id="PTHR33375:SF1">
    <property type="entry name" value="CHROMOSOME-PARTITIONING PROTEIN PARB-RELATED"/>
    <property type="match status" value="1"/>
</dbReference>
<dbReference type="EMBL" id="MHST01000024">
    <property type="protein sequence ID" value="OHA48230.1"/>
    <property type="molecule type" value="Genomic_DNA"/>
</dbReference>
<dbReference type="GO" id="GO:0007059">
    <property type="term" value="P:chromosome segregation"/>
    <property type="evidence" value="ECO:0007669"/>
    <property type="project" value="UniProtKB-KW"/>
</dbReference>
<dbReference type="InterPro" id="IPR050336">
    <property type="entry name" value="Chromosome_partition/occlusion"/>
</dbReference>
<evidence type="ECO:0000313" key="6">
    <source>
        <dbReference type="Proteomes" id="UP000178690"/>
    </source>
</evidence>
<keyword evidence="2" id="KW-0159">Chromosome partition</keyword>
<proteinExistence type="inferred from homology"/>
<protein>
    <recommendedName>
        <fullName evidence="4">ParB-like N-terminal domain-containing protein</fullName>
    </recommendedName>
</protein>
<dbReference type="Gene3D" id="3.90.1530.30">
    <property type="match status" value="1"/>
</dbReference>
<dbReference type="InterPro" id="IPR041468">
    <property type="entry name" value="HTH_ParB/Spo0J"/>
</dbReference>
<dbReference type="PANTHER" id="PTHR33375">
    <property type="entry name" value="CHROMOSOME-PARTITIONING PROTEIN PARB-RELATED"/>
    <property type="match status" value="1"/>
</dbReference>
<dbReference type="Proteomes" id="UP000178690">
    <property type="component" value="Unassembled WGS sequence"/>
</dbReference>
<dbReference type="GO" id="GO:0005694">
    <property type="term" value="C:chromosome"/>
    <property type="evidence" value="ECO:0007669"/>
    <property type="project" value="TreeGrafter"/>
</dbReference>
<dbReference type="GO" id="GO:0003677">
    <property type="term" value="F:DNA binding"/>
    <property type="evidence" value="ECO:0007669"/>
    <property type="project" value="UniProtKB-KW"/>
</dbReference>
<evidence type="ECO:0000256" key="2">
    <source>
        <dbReference type="ARBA" id="ARBA00022829"/>
    </source>
</evidence>
<dbReference type="GO" id="GO:0045881">
    <property type="term" value="P:positive regulation of sporulation resulting in formation of a cellular spore"/>
    <property type="evidence" value="ECO:0007669"/>
    <property type="project" value="TreeGrafter"/>
</dbReference>
<dbReference type="Gene3D" id="1.10.10.2830">
    <property type="match status" value="1"/>
</dbReference>
<evidence type="ECO:0000259" key="4">
    <source>
        <dbReference type="SMART" id="SM00470"/>
    </source>
</evidence>
<dbReference type="SUPFAM" id="SSF110849">
    <property type="entry name" value="ParB/Sulfiredoxin"/>
    <property type="match status" value="1"/>
</dbReference>
<evidence type="ECO:0000256" key="3">
    <source>
        <dbReference type="ARBA" id="ARBA00023125"/>
    </source>
</evidence>